<evidence type="ECO:0000313" key="2">
    <source>
        <dbReference type="Proteomes" id="UP001438707"/>
    </source>
</evidence>
<dbReference type="EMBL" id="JALJOS010000007">
    <property type="protein sequence ID" value="KAK9836687.1"/>
    <property type="molecule type" value="Genomic_DNA"/>
</dbReference>
<evidence type="ECO:0000313" key="1">
    <source>
        <dbReference type="EMBL" id="KAK9836687.1"/>
    </source>
</evidence>
<proteinExistence type="predicted"/>
<dbReference type="Pfam" id="PF13578">
    <property type="entry name" value="Methyltransf_24"/>
    <property type="match status" value="1"/>
</dbReference>
<name>A0AAW1RTK8_9CHLO</name>
<dbReference type="SUPFAM" id="SSF53335">
    <property type="entry name" value="S-adenosyl-L-methionine-dependent methyltransferases"/>
    <property type="match status" value="1"/>
</dbReference>
<dbReference type="Gene3D" id="3.40.50.150">
    <property type="entry name" value="Vaccinia Virus protein VP39"/>
    <property type="match status" value="1"/>
</dbReference>
<dbReference type="InterPro" id="IPR029063">
    <property type="entry name" value="SAM-dependent_MTases_sf"/>
</dbReference>
<evidence type="ECO:0008006" key="3">
    <source>
        <dbReference type="Google" id="ProtNLM"/>
    </source>
</evidence>
<accession>A0AAW1RTK8</accession>
<organism evidence="1 2">
    <name type="scientific">Apatococcus lobatus</name>
    <dbReference type="NCBI Taxonomy" id="904363"/>
    <lineage>
        <taxon>Eukaryota</taxon>
        <taxon>Viridiplantae</taxon>
        <taxon>Chlorophyta</taxon>
        <taxon>core chlorophytes</taxon>
        <taxon>Trebouxiophyceae</taxon>
        <taxon>Chlorellales</taxon>
        <taxon>Chlorellaceae</taxon>
        <taxon>Apatococcus</taxon>
    </lineage>
</organism>
<comment type="caution">
    <text evidence="1">The sequence shown here is derived from an EMBL/GenBank/DDBJ whole genome shotgun (WGS) entry which is preliminary data.</text>
</comment>
<dbReference type="Proteomes" id="UP001438707">
    <property type="component" value="Unassembled WGS sequence"/>
</dbReference>
<keyword evidence="2" id="KW-1185">Reference proteome</keyword>
<protein>
    <recommendedName>
        <fullName evidence="3">O-methyltransferase</fullName>
    </recommendedName>
</protein>
<gene>
    <name evidence="1" type="ORF">WJX74_006067</name>
</gene>
<sequence length="307" mass="35276">MVVAGKICAPPPAWRNVSNRVNVGATAPGQCLVEAPINQYNIVERYHLAYKEYQNHINMLKSHAWKCSLMGQSSEMELEMTYMRIRMTQPDLVYELSPNYGFSTIFILWALHDNHRGRLYSFDTHERYHNAANCIGNIVGGGRFNFILGDVLQTFDQTVALTGLPNMLFLDSAHSREMAIWYTDHVFPMFSGRHTYVSVHEVHNPTFWNDQDLFANKERDLQIWPAWMATEEGLTISDWLLFQPYACGIHSMAMSRWPAIYEAMNDMRAQIFGADLRNPHAGLRPHIQENPTLFFELNCPELCPGVS</sequence>
<reference evidence="1 2" key="1">
    <citation type="journal article" date="2024" name="Nat. Commun.">
        <title>Phylogenomics reveals the evolutionary origins of lichenization in chlorophyte algae.</title>
        <authorList>
            <person name="Puginier C."/>
            <person name="Libourel C."/>
            <person name="Otte J."/>
            <person name="Skaloud P."/>
            <person name="Haon M."/>
            <person name="Grisel S."/>
            <person name="Petersen M."/>
            <person name="Berrin J.G."/>
            <person name="Delaux P.M."/>
            <person name="Dal Grande F."/>
            <person name="Keller J."/>
        </authorList>
    </citation>
    <scope>NUCLEOTIDE SEQUENCE [LARGE SCALE GENOMIC DNA]</scope>
    <source>
        <strain evidence="1 2">SAG 2145</strain>
    </source>
</reference>
<dbReference type="AlphaFoldDB" id="A0AAW1RTK8"/>